<name>A0ABY7E8A3_MYAAR</name>
<keyword evidence="2" id="KW-1185">Reference proteome</keyword>
<reference evidence="1" key="1">
    <citation type="submission" date="2022-11" db="EMBL/GenBank/DDBJ databases">
        <title>Centuries of genome instability and evolution in soft-shell clam transmissible cancer (bioRxiv).</title>
        <authorList>
            <person name="Hart S.F.M."/>
            <person name="Yonemitsu M.A."/>
            <person name="Giersch R.M."/>
            <person name="Beal B.F."/>
            <person name="Arriagada G."/>
            <person name="Davis B.W."/>
            <person name="Ostrander E.A."/>
            <person name="Goff S.P."/>
            <person name="Metzger M.J."/>
        </authorList>
    </citation>
    <scope>NUCLEOTIDE SEQUENCE</scope>
    <source>
        <strain evidence="1">MELC-2E11</strain>
        <tissue evidence="1">Siphon/mantle</tissue>
    </source>
</reference>
<organism evidence="1 2">
    <name type="scientific">Mya arenaria</name>
    <name type="common">Soft-shell clam</name>
    <dbReference type="NCBI Taxonomy" id="6604"/>
    <lineage>
        <taxon>Eukaryota</taxon>
        <taxon>Metazoa</taxon>
        <taxon>Spiralia</taxon>
        <taxon>Lophotrochozoa</taxon>
        <taxon>Mollusca</taxon>
        <taxon>Bivalvia</taxon>
        <taxon>Autobranchia</taxon>
        <taxon>Heteroconchia</taxon>
        <taxon>Euheterodonta</taxon>
        <taxon>Imparidentia</taxon>
        <taxon>Neoheterodontei</taxon>
        <taxon>Myida</taxon>
        <taxon>Myoidea</taxon>
        <taxon>Myidae</taxon>
        <taxon>Mya</taxon>
    </lineage>
</organism>
<dbReference type="EMBL" id="CP111016">
    <property type="protein sequence ID" value="WAR06208.1"/>
    <property type="molecule type" value="Genomic_DNA"/>
</dbReference>
<evidence type="ECO:0000313" key="2">
    <source>
        <dbReference type="Proteomes" id="UP001164746"/>
    </source>
</evidence>
<dbReference type="Proteomes" id="UP001164746">
    <property type="component" value="Chromosome 5"/>
</dbReference>
<sequence length="54" mass="5556">MAADVGAVVVSAVEEVVAIGEAEVAAVVEDADELNQPEADTLCHGVSEFLLKMN</sequence>
<accession>A0ABY7E8A3</accession>
<protein>
    <submittedName>
        <fullName evidence="1">Uncharacterized protein</fullName>
    </submittedName>
</protein>
<proteinExistence type="predicted"/>
<gene>
    <name evidence="1" type="ORF">MAR_021577</name>
</gene>
<evidence type="ECO:0000313" key="1">
    <source>
        <dbReference type="EMBL" id="WAR06208.1"/>
    </source>
</evidence>